<organism evidence="1">
    <name type="scientific">marine sediment metagenome</name>
    <dbReference type="NCBI Taxonomy" id="412755"/>
    <lineage>
        <taxon>unclassified sequences</taxon>
        <taxon>metagenomes</taxon>
        <taxon>ecological metagenomes</taxon>
    </lineage>
</organism>
<reference evidence="1" key="1">
    <citation type="journal article" date="2014" name="Front. Microbiol.">
        <title>High frequency of phylogenetically diverse reductive dehalogenase-homologous genes in deep subseafloor sedimentary metagenomes.</title>
        <authorList>
            <person name="Kawai M."/>
            <person name="Futagami T."/>
            <person name="Toyoda A."/>
            <person name="Takaki Y."/>
            <person name="Nishi S."/>
            <person name="Hori S."/>
            <person name="Arai W."/>
            <person name="Tsubouchi T."/>
            <person name="Morono Y."/>
            <person name="Uchiyama I."/>
            <person name="Ito T."/>
            <person name="Fujiyama A."/>
            <person name="Inagaki F."/>
            <person name="Takami H."/>
        </authorList>
    </citation>
    <scope>NUCLEOTIDE SEQUENCE</scope>
    <source>
        <strain evidence="1">Expedition CK06-06</strain>
    </source>
</reference>
<name>X1UHC2_9ZZZZ</name>
<dbReference type="AlphaFoldDB" id="X1UHC2"/>
<protein>
    <submittedName>
        <fullName evidence="1">Uncharacterized protein</fullName>
    </submittedName>
</protein>
<evidence type="ECO:0000313" key="1">
    <source>
        <dbReference type="EMBL" id="GAI91754.1"/>
    </source>
</evidence>
<gene>
    <name evidence="1" type="ORF">S12H4_40274</name>
</gene>
<dbReference type="EMBL" id="BARW01024428">
    <property type="protein sequence ID" value="GAI91754.1"/>
    <property type="molecule type" value="Genomic_DNA"/>
</dbReference>
<comment type="caution">
    <text evidence="1">The sequence shown here is derived from an EMBL/GenBank/DDBJ whole genome shotgun (WGS) entry which is preliminary data.</text>
</comment>
<proteinExistence type="predicted"/>
<feature type="non-terminal residue" evidence="1">
    <location>
        <position position="1"/>
    </location>
</feature>
<sequence length="46" mass="5651">QREFNILITHSSAKYIEKEIKSIIDRYMNNNFSEYLRRFLLNGTKR</sequence>
<accession>X1UHC2</accession>